<organism evidence="3 4">
    <name type="scientific">Candidatus Sungbacteria bacterium RIFCSPLOWO2_01_FULL_47_10</name>
    <dbReference type="NCBI Taxonomy" id="1802276"/>
    <lineage>
        <taxon>Bacteria</taxon>
        <taxon>Candidatus Sungiibacteriota</taxon>
    </lineage>
</organism>
<sequence>MQKKKILYVITKSNWGGAQRYVFDLASHLPKNEFDVAVASGGKGELMQKLSDAGIRTIPIPHLERDINILKEISSLFSLRKIFKSERPDIIHLNSSKIGGLGALAARTCNLLPTTRNQKAKIVFTAHGWPFNEERSLPGRCTIWFLSWLTAFFSHSTIVLTKRDLYSTIHFPFLSPRRFALIPNGISETPHMYFSKKEARKQLGIDQSVFPVIGTIAELTKNKGVRFAVSALRELPERARLILVGEGEEKKELEKLVRDLRVANRVHFTGFKPNARRFLNAFDVFILPSIKEGLPYTILEAGMAGLPIVASNVGGVPDIIEHEIDGLLVRPKNPSDLATAVKKLIDDESLRRRIGGEIKKKIFSKFTFKKMLDETLALYR</sequence>
<dbReference type="CDD" id="cd03808">
    <property type="entry name" value="GT4_CapM-like"/>
    <property type="match status" value="1"/>
</dbReference>
<dbReference type="AlphaFoldDB" id="A0A1G2L4D5"/>
<evidence type="ECO:0008006" key="5">
    <source>
        <dbReference type="Google" id="ProtNLM"/>
    </source>
</evidence>
<dbReference type="Pfam" id="PF00534">
    <property type="entry name" value="Glycos_transf_1"/>
    <property type="match status" value="1"/>
</dbReference>
<dbReference type="EMBL" id="MHQO01000033">
    <property type="protein sequence ID" value="OHA06374.1"/>
    <property type="molecule type" value="Genomic_DNA"/>
</dbReference>
<dbReference type="Gene3D" id="3.40.50.2000">
    <property type="entry name" value="Glycogen Phosphorylase B"/>
    <property type="match status" value="2"/>
</dbReference>
<proteinExistence type="predicted"/>
<dbReference type="Pfam" id="PF13439">
    <property type="entry name" value="Glyco_transf_4"/>
    <property type="match status" value="1"/>
</dbReference>
<evidence type="ECO:0000259" key="1">
    <source>
        <dbReference type="Pfam" id="PF00534"/>
    </source>
</evidence>
<dbReference type="SUPFAM" id="SSF53756">
    <property type="entry name" value="UDP-Glycosyltransferase/glycogen phosphorylase"/>
    <property type="match status" value="1"/>
</dbReference>
<comment type="caution">
    <text evidence="3">The sequence shown here is derived from an EMBL/GenBank/DDBJ whole genome shotgun (WGS) entry which is preliminary data.</text>
</comment>
<dbReference type="InterPro" id="IPR028098">
    <property type="entry name" value="Glyco_trans_4-like_N"/>
</dbReference>
<name>A0A1G2L4D5_9BACT</name>
<evidence type="ECO:0000259" key="2">
    <source>
        <dbReference type="Pfam" id="PF13439"/>
    </source>
</evidence>
<reference evidence="3 4" key="1">
    <citation type="journal article" date="2016" name="Nat. Commun.">
        <title>Thousands of microbial genomes shed light on interconnected biogeochemical processes in an aquifer system.</title>
        <authorList>
            <person name="Anantharaman K."/>
            <person name="Brown C.T."/>
            <person name="Hug L.A."/>
            <person name="Sharon I."/>
            <person name="Castelle C.J."/>
            <person name="Probst A.J."/>
            <person name="Thomas B.C."/>
            <person name="Singh A."/>
            <person name="Wilkins M.J."/>
            <person name="Karaoz U."/>
            <person name="Brodie E.L."/>
            <person name="Williams K.H."/>
            <person name="Hubbard S.S."/>
            <person name="Banfield J.F."/>
        </authorList>
    </citation>
    <scope>NUCLEOTIDE SEQUENCE [LARGE SCALE GENOMIC DNA]</scope>
</reference>
<evidence type="ECO:0000313" key="4">
    <source>
        <dbReference type="Proteomes" id="UP000177982"/>
    </source>
</evidence>
<protein>
    <recommendedName>
        <fullName evidence="5">Second mannosyl transferase</fullName>
    </recommendedName>
</protein>
<accession>A0A1G2L4D5</accession>
<dbReference type="PANTHER" id="PTHR12526">
    <property type="entry name" value="GLYCOSYLTRANSFERASE"/>
    <property type="match status" value="1"/>
</dbReference>
<dbReference type="PANTHER" id="PTHR12526:SF630">
    <property type="entry name" value="GLYCOSYLTRANSFERASE"/>
    <property type="match status" value="1"/>
</dbReference>
<gene>
    <name evidence="3" type="ORF">A2934_00665</name>
</gene>
<evidence type="ECO:0000313" key="3">
    <source>
        <dbReference type="EMBL" id="OHA06374.1"/>
    </source>
</evidence>
<feature type="domain" description="Glycosyltransferase subfamily 4-like N-terminal" evidence="2">
    <location>
        <begin position="15"/>
        <end position="187"/>
    </location>
</feature>
<dbReference type="InterPro" id="IPR001296">
    <property type="entry name" value="Glyco_trans_1"/>
</dbReference>
<dbReference type="Proteomes" id="UP000177982">
    <property type="component" value="Unassembled WGS sequence"/>
</dbReference>
<dbReference type="GO" id="GO:0016757">
    <property type="term" value="F:glycosyltransferase activity"/>
    <property type="evidence" value="ECO:0007669"/>
    <property type="project" value="InterPro"/>
</dbReference>
<feature type="domain" description="Glycosyl transferase family 1" evidence="1">
    <location>
        <begin position="197"/>
        <end position="360"/>
    </location>
</feature>